<comment type="subcellular location">
    <subcellularLocation>
        <location evidence="1 6">Nucleus</location>
    </subcellularLocation>
</comment>
<proteinExistence type="predicted"/>
<dbReference type="Proteomes" id="UP000566819">
    <property type="component" value="Unassembled WGS sequence"/>
</dbReference>
<dbReference type="InterPro" id="IPR036388">
    <property type="entry name" value="WH-like_DNA-bd_sf"/>
</dbReference>
<feature type="region of interest" description="Disordered" evidence="7">
    <location>
        <begin position="140"/>
        <end position="161"/>
    </location>
</feature>
<feature type="region of interest" description="Disordered" evidence="7">
    <location>
        <begin position="615"/>
        <end position="658"/>
    </location>
</feature>
<dbReference type="PROSITE" id="PS50006">
    <property type="entry name" value="FHA_DOMAIN"/>
    <property type="match status" value="1"/>
</dbReference>
<feature type="compositionally biased region" description="Basic residues" evidence="7">
    <location>
        <begin position="30"/>
        <end position="39"/>
    </location>
</feature>
<dbReference type="CDD" id="cd22701">
    <property type="entry name" value="FHA_FKH1-like"/>
    <property type="match status" value="1"/>
</dbReference>
<evidence type="ECO:0000256" key="2">
    <source>
        <dbReference type="ARBA" id="ARBA00023015"/>
    </source>
</evidence>
<dbReference type="InterPro" id="IPR008984">
    <property type="entry name" value="SMAD_FHA_dom_sf"/>
</dbReference>
<sequence length="688" mass="74334">MPLSSKRSQRARKETLNNNVDVPDSSPSRPAKRRKKVSSKCHIFGSQMLISEKTEEPAEKPAPEPARLPFDRAGLEMGDEALISAVVPTLQMPQHFVQASQDHANALYEKHNKEGVQAYAKLAGKDWTFYVKNLSNIIGRPPEGANPQPGQKDSPRVDASGARLPIEPSEHDVVHIDLGPSKMVSRLHAEIYFDSDSERWNILVQGRNGIRLNFGTLRRGDRHALVSGEVIEIGGVEMMFVLPQEEGSLQVDRKYLERAGLIQTADDDDTQDHDTDAPTSSAAPSGQPRGQNGSGPLPIAPAPPDYRRPGTPVSARTKAPYSVGKSPGFAGGTMLMNADDVDLSLDSNQHIKPSYSYAQMISQAILDTEDEKLNLSGIYSYIMDKYAYYRHQLGGGWQNSIRHNLSLNKAFHKVARSTDEPGKGMKWCIVPEVRDEMAKNCVRGGRGGHRGSSAPGSPANLGYLTRASKDAGEPSSASRTKRSRSGSPPPSSYPANVPQFTPDRGGTSSMPDFPGDGSPLPRHRRSHNNAFGLSDNVPGSPPVLSSSYLQEDNNSLVTPAPHRVHPRLAPPSTAQRPSQHMPTSSPAPFWKYADIGNTPMKGPAFDLSPIKAGASIIPPSSSPPPARRSSAASPSRNVVAVKAEEPAVEEPEEEEQGFDLTRGFQSIGSYHAPIGNGVQVAPSVDGRS</sequence>
<dbReference type="PROSITE" id="PS00658">
    <property type="entry name" value="FORK_HEAD_2"/>
    <property type="match status" value="1"/>
</dbReference>
<evidence type="ECO:0000256" key="3">
    <source>
        <dbReference type="ARBA" id="ARBA00023125"/>
    </source>
</evidence>
<name>A0A8H4W563_9HELO</name>
<dbReference type="Pfam" id="PF00498">
    <property type="entry name" value="FHA"/>
    <property type="match status" value="1"/>
</dbReference>
<evidence type="ECO:0000313" key="10">
    <source>
        <dbReference type="EMBL" id="KAF4632115.1"/>
    </source>
</evidence>
<feature type="region of interest" description="Disordered" evidence="7">
    <location>
        <begin position="1"/>
        <end position="68"/>
    </location>
</feature>
<dbReference type="PROSITE" id="PS50039">
    <property type="entry name" value="FORK_HEAD_3"/>
    <property type="match status" value="1"/>
</dbReference>
<evidence type="ECO:0000259" key="9">
    <source>
        <dbReference type="PROSITE" id="PS50039"/>
    </source>
</evidence>
<dbReference type="Gene3D" id="1.10.10.10">
    <property type="entry name" value="Winged helix-like DNA-binding domain superfamily/Winged helix DNA-binding domain"/>
    <property type="match status" value="1"/>
</dbReference>
<dbReference type="GO" id="GO:0000978">
    <property type="term" value="F:RNA polymerase II cis-regulatory region sequence-specific DNA binding"/>
    <property type="evidence" value="ECO:0007669"/>
    <property type="project" value="TreeGrafter"/>
</dbReference>
<dbReference type="SMART" id="SM00339">
    <property type="entry name" value="FH"/>
    <property type="match status" value="1"/>
</dbReference>
<dbReference type="InterPro" id="IPR000253">
    <property type="entry name" value="FHA_dom"/>
</dbReference>
<reference evidence="10 11" key="1">
    <citation type="submission" date="2020-03" db="EMBL/GenBank/DDBJ databases">
        <title>Draft Genome Sequence of Cudoniella acicularis.</title>
        <authorList>
            <person name="Buettner E."/>
            <person name="Kellner H."/>
        </authorList>
    </citation>
    <scope>NUCLEOTIDE SEQUENCE [LARGE SCALE GENOMIC DNA]</scope>
    <source>
        <strain evidence="10 11">DSM 108380</strain>
    </source>
</reference>
<evidence type="ECO:0000313" key="11">
    <source>
        <dbReference type="Proteomes" id="UP000566819"/>
    </source>
</evidence>
<evidence type="ECO:0000256" key="6">
    <source>
        <dbReference type="PROSITE-ProRule" id="PRU00089"/>
    </source>
</evidence>
<dbReference type="PRINTS" id="PR00053">
    <property type="entry name" value="FORKHEAD"/>
</dbReference>
<feature type="DNA-binding region" description="Fork-head" evidence="6">
    <location>
        <begin position="352"/>
        <end position="440"/>
    </location>
</feature>
<feature type="compositionally biased region" description="Basic and acidic residues" evidence="7">
    <location>
        <begin position="52"/>
        <end position="62"/>
    </location>
</feature>
<dbReference type="Pfam" id="PF00250">
    <property type="entry name" value="Forkhead"/>
    <property type="match status" value="1"/>
</dbReference>
<feature type="compositionally biased region" description="Low complexity" evidence="7">
    <location>
        <begin position="627"/>
        <end position="641"/>
    </location>
</feature>
<evidence type="ECO:0000256" key="7">
    <source>
        <dbReference type="SAM" id="MobiDB-lite"/>
    </source>
</evidence>
<evidence type="ECO:0000256" key="1">
    <source>
        <dbReference type="ARBA" id="ARBA00004123"/>
    </source>
</evidence>
<feature type="compositionally biased region" description="Polar residues" evidence="7">
    <location>
        <begin position="16"/>
        <end position="28"/>
    </location>
</feature>
<dbReference type="EMBL" id="JAAMPI010000377">
    <property type="protein sequence ID" value="KAF4632115.1"/>
    <property type="molecule type" value="Genomic_DNA"/>
</dbReference>
<dbReference type="GO" id="GO:0005634">
    <property type="term" value="C:nucleus"/>
    <property type="evidence" value="ECO:0007669"/>
    <property type="project" value="UniProtKB-SubCell"/>
</dbReference>
<dbReference type="AlphaFoldDB" id="A0A8H4W563"/>
<dbReference type="InterPro" id="IPR036390">
    <property type="entry name" value="WH_DNA-bd_sf"/>
</dbReference>
<feature type="compositionally biased region" description="Polar residues" evidence="7">
    <location>
        <begin position="572"/>
        <end position="586"/>
    </location>
</feature>
<feature type="compositionally biased region" description="Polar residues" evidence="7">
    <location>
        <begin position="278"/>
        <end position="291"/>
    </location>
</feature>
<dbReference type="InterPro" id="IPR030456">
    <property type="entry name" value="TF_fork_head_CS_2"/>
</dbReference>
<dbReference type="OrthoDB" id="5954824at2759"/>
<evidence type="ECO:0000259" key="8">
    <source>
        <dbReference type="PROSITE" id="PS50006"/>
    </source>
</evidence>
<dbReference type="SUPFAM" id="SSF46785">
    <property type="entry name" value="Winged helix' DNA-binding domain"/>
    <property type="match status" value="1"/>
</dbReference>
<evidence type="ECO:0000256" key="4">
    <source>
        <dbReference type="ARBA" id="ARBA00023163"/>
    </source>
</evidence>
<dbReference type="SUPFAM" id="SSF49879">
    <property type="entry name" value="SMAD/FHA domain"/>
    <property type="match status" value="1"/>
</dbReference>
<feature type="compositionally biased region" description="Polar residues" evidence="7">
    <location>
        <begin position="543"/>
        <end position="557"/>
    </location>
</feature>
<keyword evidence="11" id="KW-1185">Reference proteome</keyword>
<keyword evidence="4" id="KW-0804">Transcription</keyword>
<feature type="region of interest" description="Disordered" evidence="7">
    <location>
        <begin position="441"/>
        <end position="588"/>
    </location>
</feature>
<keyword evidence="5 6" id="KW-0539">Nucleus</keyword>
<dbReference type="FunFam" id="1.10.10.10:FF:000030">
    <property type="entry name" value="Forkhead box protein K2"/>
    <property type="match status" value="1"/>
</dbReference>
<feature type="compositionally biased region" description="Acidic residues" evidence="7">
    <location>
        <begin position="646"/>
        <end position="657"/>
    </location>
</feature>
<keyword evidence="2" id="KW-0805">Transcription regulation</keyword>
<dbReference type="InterPro" id="IPR001766">
    <property type="entry name" value="Fork_head_dom"/>
</dbReference>
<gene>
    <name evidence="10" type="ORF">G7Y89_g6013</name>
</gene>
<dbReference type="GO" id="GO:0000981">
    <property type="term" value="F:DNA-binding transcription factor activity, RNA polymerase II-specific"/>
    <property type="evidence" value="ECO:0007669"/>
    <property type="project" value="TreeGrafter"/>
</dbReference>
<dbReference type="PANTHER" id="PTHR45881">
    <property type="entry name" value="CHECKPOINT SUPPRESSOR 1-LIKE, ISOFORM A-RELATED"/>
    <property type="match status" value="1"/>
</dbReference>
<dbReference type="PANTHER" id="PTHR45881:SF1">
    <property type="entry name" value="FORK HEAD PROTEIN HOMOLOG 2"/>
    <property type="match status" value="1"/>
</dbReference>
<feature type="region of interest" description="Disordered" evidence="7">
    <location>
        <begin position="263"/>
        <end position="324"/>
    </location>
</feature>
<evidence type="ECO:0000256" key="5">
    <source>
        <dbReference type="ARBA" id="ARBA00023242"/>
    </source>
</evidence>
<feature type="domain" description="FHA" evidence="8">
    <location>
        <begin position="136"/>
        <end position="217"/>
    </location>
</feature>
<keyword evidence="3 6" id="KW-0238">DNA-binding</keyword>
<dbReference type="Gene3D" id="2.60.200.20">
    <property type="match status" value="1"/>
</dbReference>
<protein>
    <submittedName>
        <fullName evidence="10">Uncharacterized protein</fullName>
    </submittedName>
</protein>
<accession>A0A8H4W563</accession>
<organism evidence="10 11">
    <name type="scientific">Cudoniella acicularis</name>
    <dbReference type="NCBI Taxonomy" id="354080"/>
    <lineage>
        <taxon>Eukaryota</taxon>
        <taxon>Fungi</taxon>
        <taxon>Dikarya</taxon>
        <taxon>Ascomycota</taxon>
        <taxon>Pezizomycotina</taxon>
        <taxon>Leotiomycetes</taxon>
        <taxon>Helotiales</taxon>
        <taxon>Tricladiaceae</taxon>
        <taxon>Cudoniella</taxon>
    </lineage>
</organism>
<comment type="caution">
    <text evidence="10">The sequence shown here is derived from an EMBL/GenBank/DDBJ whole genome shotgun (WGS) entry which is preliminary data.</text>
</comment>
<feature type="domain" description="Fork-head" evidence="9">
    <location>
        <begin position="352"/>
        <end position="440"/>
    </location>
</feature>